<proteinExistence type="predicted"/>
<dbReference type="Proteomes" id="UP000317638">
    <property type="component" value="Unassembled WGS sequence"/>
</dbReference>
<keyword evidence="2" id="KW-1185">Reference proteome</keyword>
<protein>
    <submittedName>
        <fullName evidence="1">Uncharacterized protein</fullName>
    </submittedName>
</protein>
<dbReference type="OrthoDB" id="3721598at2"/>
<comment type="caution">
    <text evidence="1">The sequence shown here is derived from an EMBL/GenBank/DDBJ whole genome shotgun (WGS) entry which is preliminary data.</text>
</comment>
<organism evidence="1 2">
    <name type="scientific">Tessaracoccus rhinocerotis</name>
    <dbReference type="NCBI Taxonomy" id="1689449"/>
    <lineage>
        <taxon>Bacteria</taxon>
        <taxon>Bacillati</taxon>
        <taxon>Actinomycetota</taxon>
        <taxon>Actinomycetes</taxon>
        <taxon>Propionibacteriales</taxon>
        <taxon>Propionibacteriaceae</taxon>
        <taxon>Tessaracoccus</taxon>
    </lineage>
</organism>
<evidence type="ECO:0000313" key="2">
    <source>
        <dbReference type="Proteomes" id="UP000317638"/>
    </source>
</evidence>
<evidence type="ECO:0000313" key="1">
    <source>
        <dbReference type="EMBL" id="TRY16880.1"/>
    </source>
</evidence>
<accession>A0A553JWS7</accession>
<sequence>MNGFKLISMGEITTGNSNLGPHDLLQLAAEAGWNASREDRGTKFHNRGTCYTREAPYGPQDPHGRGLHEVCRGAGCLDLLHELVAAILLKLMAKLDGGTVADPGAYAYRVARTALVELSRSARTAAGYPAKPGRDDGVPARVNVALLDAAGHRGPWLVVLFRILRAYPFSPNHVAGRWPIDGLLQEREKHFPDEGSTTSMVRREVAMVIQVAKQVAGQDWVYSNLTLPLLSNGGGQTLPENLCRPEDDHIEQLLAAMFKDAYLRLRRCGHVALDAYRVATVEVTGRPAPKPTPQILTALRELEDEVSSRGYLLAIA</sequence>
<dbReference type="AlphaFoldDB" id="A0A553JWS7"/>
<reference evidence="1 2" key="1">
    <citation type="submission" date="2019-07" db="EMBL/GenBank/DDBJ databases">
        <authorList>
            <person name="Zhou L.-Y."/>
        </authorList>
    </citation>
    <scope>NUCLEOTIDE SEQUENCE [LARGE SCALE GENOMIC DNA]</scope>
    <source>
        <strain evidence="1 2">YIM 101269</strain>
    </source>
</reference>
<gene>
    <name evidence="1" type="ORF">FOJ82_13485</name>
</gene>
<name>A0A553JWS7_9ACTN</name>
<dbReference type="EMBL" id="VKKG01000006">
    <property type="protein sequence ID" value="TRY16880.1"/>
    <property type="molecule type" value="Genomic_DNA"/>
</dbReference>
<dbReference type="RefSeq" id="WP_143939023.1">
    <property type="nucleotide sequence ID" value="NZ_VKKG01000006.1"/>
</dbReference>